<dbReference type="GO" id="GO:0008308">
    <property type="term" value="F:voltage-gated monoatomic anion channel activity"/>
    <property type="evidence" value="ECO:0007669"/>
    <property type="project" value="InterPro"/>
</dbReference>
<sequence>MGPGLYSDIGRKARDLLTGGFNTGQQLVLITHCSNGTRIAASSTKSNEFIISEIQAQLKMGDAETCGGCVPAVKRLGR</sequence>
<name>B6UC85_MAIZE</name>
<comment type="similarity">
    <text evidence="1">Belongs to the eukaryotic mitochondrial porin (TC 1.B.8.1) family.</text>
</comment>
<evidence type="ECO:0000256" key="1">
    <source>
        <dbReference type="ARBA" id="ARBA00009624"/>
    </source>
</evidence>
<accession>B6UC85</accession>
<dbReference type="InterPro" id="IPR001925">
    <property type="entry name" value="Porin_Euk"/>
</dbReference>
<dbReference type="InterPro" id="IPR023614">
    <property type="entry name" value="Porin_dom_sf"/>
</dbReference>
<dbReference type="InterPro" id="IPR027246">
    <property type="entry name" value="Porin_Euk/Tom40"/>
</dbReference>
<dbReference type="Pfam" id="PF01459">
    <property type="entry name" value="Porin_3"/>
    <property type="match status" value="1"/>
</dbReference>
<dbReference type="GO" id="GO:0005741">
    <property type="term" value="C:mitochondrial outer membrane"/>
    <property type="evidence" value="ECO:0007669"/>
    <property type="project" value="InterPro"/>
</dbReference>
<evidence type="ECO:0000313" key="2">
    <source>
        <dbReference type="EMBL" id="ACG46968.1"/>
    </source>
</evidence>
<organism evidence="2">
    <name type="scientific">Zea mays</name>
    <name type="common">Maize</name>
    <dbReference type="NCBI Taxonomy" id="4577"/>
    <lineage>
        <taxon>Eukaryota</taxon>
        <taxon>Viridiplantae</taxon>
        <taxon>Streptophyta</taxon>
        <taxon>Embryophyta</taxon>
        <taxon>Tracheophyta</taxon>
        <taxon>Spermatophyta</taxon>
        <taxon>Magnoliopsida</taxon>
        <taxon>Liliopsida</taxon>
        <taxon>Poales</taxon>
        <taxon>Poaceae</taxon>
        <taxon>PACMAD clade</taxon>
        <taxon>Panicoideae</taxon>
        <taxon>Andropogonodae</taxon>
        <taxon>Andropogoneae</taxon>
        <taxon>Tripsacinae</taxon>
        <taxon>Zea</taxon>
    </lineage>
</organism>
<dbReference type="PANTHER" id="PTHR11743:SF30">
    <property type="entry name" value="MITOCHONDRIAL OUTER MEMBRANE PROTEIN PORIN 4"/>
    <property type="match status" value="1"/>
</dbReference>
<dbReference type="AlphaFoldDB" id="B6UC85"/>
<reference evidence="2" key="1">
    <citation type="journal article" date="2009" name="Plant Mol. Biol.">
        <title>Insights into corn genes derived from large-scale cDNA sequencing.</title>
        <authorList>
            <person name="Alexandrov N.N."/>
            <person name="Brover V.V."/>
            <person name="Freidin S."/>
            <person name="Troukhan M.E."/>
            <person name="Tatarinova T.V."/>
            <person name="Zhang H."/>
            <person name="Swaller T.J."/>
            <person name="Lu Y.P."/>
            <person name="Bouck J."/>
            <person name="Flavell R.B."/>
            <person name="Feldmann K.A."/>
        </authorList>
    </citation>
    <scope>NUCLEOTIDE SEQUENCE</scope>
</reference>
<proteinExistence type="evidence at transcript level"/>
<dbReference type="EMBL" id="EU974850">
    <property type="protein sequence ID" value="ACG46968.1"/>
    <property type="molecule type" value="mRNA"/>
</dbReference>
<dbReference type="Gene3D" id="2.40.160.10">
    <property type="entry name" value="Porin"/>
    <property type="match status" value="1"/>
</dbReference>
<dbReference type="PANTHER" id="PTHR11743">
    <property type="entry name" value="VOLTAGE-DEPENDENT ANION-SELECTIVE CHANNEL"/>
    <property type="match status" value="1"/>
</dbReference>
<protein>
    <submittedName>
        <fullName evidence="2">Uncharacterized protein</fullName>
    </submittedName>
</protein>